<sequence>MARVPEDKLLKGSGVVSRFDFDKYDRRTDRMAPYGRGFLHRDEAKCSDSDCREKSHSVFFTWKEVARGGFVPEIGTKVTYVALPPSKADKAPRAISLRVVERKERPSKVADVDLRYGR</sequence>
<gene>
    <name evidence="1" type="ORF">A2834_00620</name>
</gene>
<dbReference type="Proteomes" id="UP000179251">
    <property type="component" value="Unassembled WGS sequence"/>
</dbReference>
<evidence type="ECO:0000313" key="1">
    <source>
        <dbReference type="EMBL" id="OGF62880.1"/>
    </source>
</evidence>
<dbReference type="EMBL" id="MFHD01000011">
    <property type="protein sequence ID" value="OGF62880.1"/>
    <property type="molecule type" value="Genomic_DNA"/>
</dbReference>
<proteinExistence type="predicted"/>
<protein>
    <recommendedName>
        <fullName evidence="3">CSD domain-containing protein</fullName>
    </recommendedName>
</protein>
<organism evidence="1 2">
    <name type="scientific">Candidatus Giovannonibacteria bacterium RIFCSPHIGHO2_01_FULL_45_23</name>
    <dbReference type="NCBI Taxonomy" id="1798325"/>
    <lineage>
        <taxon>Bacteria</taxon>
        <taxon>Candidatus Giovannoniibacteriota</taxon>
    </lineage>
</organism>
<name>A0A1F5VHT7_9BACT</name>
<comment type="caution">
    <text evidence="1">The sequence shown here is derived from an EMBL/GenBank/DDBJ whole genome shotgun (WGS) entry which is preliminary data.</text>
</comment>
<evidence type="ECO:0008006" key="3">
    <source>
        <dbReference type="Google" id="ProtNLM"/>
    </source>
</evidence>
<evidence type="ECO:0000313" key="2">
    <source>
        <dbReference type="Proteomes" id="UP000179251"/>
    </source>
</evidence>
<accession>A0A1F5VHT7</accession>
<dbReference type="STRING" id="1798325.A2834_00620"/>
<reference evidence="1 2" key="1">
    <citation type="journal article" date="2016" name="Nat. Commun.">
        <title>Thousands of microbial genomes shed light on interconnected biogeochemical processes in an aquifer system.</title>
        <authorList>
            <person name="Anantharaman K."/>
            <person name="Brown C.T."/>
            <person name="Hug L.A."/>
            <person name="Sharon I."/>
            <person name="Castelle C.J."/>
            <person name="Probst A.J."/>
            <person name="Thomas B.C."/>
            <person name="Singh A."/>
            <person name="Wilkins M.J."/>
            <person name="Karaoz U."/>
            <person name="Brodie E.L."/>
            <person name="Williams K.H."/>
            <person name="Hubbard S.S."/>
            <person name="Banfield J.F."/>
        </authorList>
    </citation>
    <scope>NUCLEOTIDE SEQUENCE [LARGE SCALE GENOMIC DNA]</scope>
</reference>
<dbReference type="AlphaFoldDB" id="A0A1F5VHT7"/>